<accession>A0A5C6F4D6</accession>
<evidence type="ECO:0000256" key="2">
    <source>
        <dbReference type="ARBA" id="ARBA00023172"/>
    </source>
</evidence>
<dbReference type="EMBL" id="SJPW01000004">
    <property type="protein sequence ID" value="TWU54896.1"/>
    <property type="molecule type" value="Genomic_DNA"/>
</dbReference>
<dbReference type="CDD" id="cd00338">
    <property type="entry name" value="Ser_Recombinase"/>
    <property type="match status" value="1"/>
</dbReference>
<evidence type="ECO:0000313" key="5">
    <source>
        <dbReference type="Proteomes" id="UP000318288"/>
    </source>
</evidence>
<dbReference type="Gene3D" id="3.40.50.1390">
    <property type="entry name" value="Resolvase, N-terminal catalytic domain"/>
    <property type="match status" value="1"/>
</dbReference>
<dbReference type="InterPro" id="IPR036162">
    <property type="entry name" value="Resolvase-like_N_sf"/>
</dbReference>
<dbReference type="AlphaFoldDB" id="A0A5C6F4D6"/>
<dbReference type="PANTHER" id="PTHR30461:SF2">
    <property type="entry name" value="SERINE RECOMBINASE PINE-RELATED"/>
    <property type="match status" value="1"/>
</dbReference>
<dbReference type="Proteomes" id="UP000318288">
    <property type="component" value="Unassembled WGS sequence"/>
</dbReference>
<dbReference type="Pfam" id="PF00239">
    <property type="entry name" value="Resolvase"/>
    <property type="match status" value="1"/>
</dbReference>
<proteinExistence type="predicted"/>
<evidence type="ECO:0000313" key="4">
    <source>
        <dbReference type="EMBL" id="TWU54896.1"/>
    </source>
</evidence>
<evidence type="ECO:0000259" key="3">
    <source>
        <dbReference type="SMART" id="SM00857"/>
    </source>
</evidence>
<name>A0A5C6F4D6_9BACT</name>
<keyword evidence="2" id="KW-0233">DNA recombination</keyword>
<dbReference type="SMART" id="SM00857">
    <property type="entry name" value="Resolvase"/>
    <property type="match status" value="1"/>
</dbReference>
<dbReference type="InterPro" id="IPR050639">
    <property type="entry name" value="SSR_resolvase"/>
</dbReference>
<keyword evidence="1" id="KW-0238">DNA-binding</keyword>
<comment type="caution">
    <text evidence="4">The sequence shown here is derived from an EMBL/GenBank/DDBJ whole genome shotgun (WGS) entry which is preliminary data.</text>
</comment>
<dbReference type="GO" id="GO:0003677">
    <property type="term" value="F:DNA binding"/>
    <property type="evidence" value="ECO:0007669"/>
    <property type="project" value="UniProtKB-KW"/>
</dbReference>
<sequence>MVDKLNVGLVPIGARAVAYYRCSADDGDRRALIMQHDRVRRWAAANDVEIIREFCDVGPAKVSADDRPALTEMVEDWISRRDDFDVVLCFDLSRLGRACDDSGDSLAVVCEENGKRIVVAGVA</sequence>
<gene>
    <name evidence="4" type="ORF">Poly51_36180</name>
</gene>
<organism evidence="4 5">
    <name type="scientific">Rubripirellula tenax</name>
    <dbReference type="NCBI Taxonomy" id="2528015"/>
    <lineage>
        <taxon>Bacteria</taxon>
        <taxon>Pseudomonadati</taxon>
        <taxon>Planctomycetota</taxon>
        <taxon>Planctomycetia</taxon>
        <taxon>Pirellulales</taxon>
        <taxon>Pirellulaceae</taxon>
        <taxon>Rubripirellula</taxon>
    </lineage>
</organism>
<dbReference type="PANTHER" id="PTHR30461">
    <property type="entry name" value="DNA-INVERTASE FROM LAMBDOID PROPHAGE"/>
    <property type="match status" value="1"/>
</dbReference>
<keyword evidence="5" id="KW-1185">Reference proteome</keyword>
<dbReference type="SUPFAM" id="SSF53041">
    <property type="entry name" value="Resolvase-like"/>
    <property type="match status" value="1"/>
</dbReference>
<dbReference type="InterPro" id="IPR006119">
    <property type="entry name" value="Resolv_N"/>
</dbReference>
<dbReference type="RefSeq" id="WP_186775627.1">
    <property type="nucleotide sequence ID" value="NZ_SJPW01000004.1"/>
</dbReference>
<reference evidence="4 5" key="1">
    <citation type="submission" date="2019-02" db="EMBL/GenBank/DDBJ databases">
        <title>Deep-cultivation of Planctomycetes and their phenomic and genomic characterization uncovers novel biology.</title>
        <authorList>
            <person name="Wiegand S."/>
            <person name="Jogler M."/>
            <person name="Boedeker C."/>
            <person name="Pinto D."/>
            <person name="Vollmers J."/>
            <person name="Rivas-Marin E."/>
            <person name="Kohn T."/>
            <person name="Peeters S.H."/>
            <person name="Heuer A."/>
            <person name="Rast P."/>
            <person name="Oberbeckmann S."/>
            <person name="Bunk B."/>
            <person name="Jeske O."/>
            <person name="Meyerdierks A."/>
            <person name="Storesund J.E."/>
            <person name="Kallscheuer N."/>
            <person name="Luecker S."/>
            <person name="Lage O.M."/>
            <person name="Pohl T."/>
            <person name="Merkel B.J."/>
            <person name="Hornburger P."/>
            <person name="Mueller R.-W."/>
            <person name="Bruemmer F."/>
            <person name="Labrenz M."/>
            <person name="Spormann A.M."/>
            <person name="Op Den Camp H."/>
            <person name="Overmann J."/>
            <person name="Amann R."/>
            <person name="Jetten M.S.M."/>
            <person name="Mascher T."/>
            <person name="Medema M.H."/>
            <person name="Devos D.P."/>
            <person name="Kaster A.-K."/>
            <person name="Ovreas L."/>
            <person name="Rohde M."/>
            <person name="Galperin M.Y."/>
            <person name="Jogler C."/>
        </authorList>
    </citation>
    <scope>NUCLEOTIDE SEQUENCE [LARGE SCALE GENOMIC DNA]</scope>
    <source>
        <strain evidence="4 5">Poly51</strain>
    </source>
</reference>
<evidence type="ECO:0000256" key="1">
    <source>
        <dbReference type="ARBA" id="ARBA00023125"/>
    </source>
</evidence>
<feature type="domain" description="Resolvase/invertase-type recombinase catalytic" evidence="3">
    <location>
        <begin position="16"/>
        <end position="123"/>
    </location>
</feature>
<dbReference type="GO" id="GO:0000150">
    <property type="term" value="F:DNA strand exchange activity"/>
    <property type="evidence" value="ECO:0007669"/>
    <property type="project" value="InterPro"/>
</dbReference>
<protein>
    <recommendedName>
        <fullName evidence="3">Resolvase/invertase-type recombinase catalytic domain-containing protein</fullName>
    </recommendedName>
</protein>